<proteinExistence type="predicted"/>
<feature type="coiled-coil region" evidence="1">
    <location>
        <begin position="532"/>
        <end position="559"/>
    </location>
</feature>
<feature type="signal peptide" evidence="2">
    <location>
        <begin position="1"/>
        <end position="18"/>
    </location>
</feature>
<feature type="domain" description="Glycoside hydrolase 123 catalytic" evidence="3">
    <location>
        <begin position="223"/>
        <end position="532"/>
    </location>
</feature>
<feature type="domain" description="Glycoside hydrolase 123 N-terminal" evidence="4">
    <location>
        <begin position="51"/>
        <end position="191"/>
    </location>
</feature>
<keyword evidence="1" id="KW-0175">Coiled coil</keyword>
<gene>
    <name evidence="5" type="ORF">ACFFI0_04450</name>
</gene>
<dbReference type="InterPro" id="IPR053850">
    <property type="entry name" value="Glyco_hydro_123_N_2"/>
</dbReference>
<dbReference type="InterPro" id="IPR017853">
    <property type="entry name" value="GH"/>
</dbReference>
<dbReference type="Pfam" id="PF13320">
    <property type="entry name" value="GH123_cat"/>
    <property type="match status" value="1"/>
</dbReference>
<keyword evidence="5" id="KW-0378">Hydrolase</keyword>
<dbReference type="SUPFAM" id="SSF51445">
    <property type="entry name" value="(Trans)glycosidases"/>
    <property type="match status" value="1"/>
</dbReference>
<dbReference type="Gene3D" id="3.20.20.80">
    <property type="entry name" value="Glycosidases"/>
    <property type="match status" value="1"/>
</dbReference>
<evidence type="ECO:0000313" key="6">
    <source>
        <dbReference type="Proteomes" id="UP001589774"/>
    </source>
</evidence>
<name>A0ABV6HF73_9SPHI</name>
<evidence type="ECO:0000259" key="3">
    <source>
        <dbReference type="Pfam" id="PF13320"/>
    </source>
</evidence>
<evidence type="ECO:0000256" key="1">
    <source>
        <dbReference type="SAM" id="Coils"/>
    </source>
</evidence>
<comment type="caution">
    <text evidence="5">The sequence shown here is derived from an EMBL/GenBank/DDBJ whole genome shotgun (WGS) entry which is preliminary data.</text>
</comment>
<evidence type="ECO:0000259" key="4">
    <source>
        <dbReference type="Pfam" id="PF22680"/>
    </source>
</evidence>
<dbReference type="RefSeq" id="WP_130854552.1">
    <property type="nucleotide sequence ID" value="NZ_JBHLWO010000001.1"/>
</dbReference>
<feature type="chain" id="PRO_5045690825" evidence="2">
    <location>
        <begin position="19"/>
        <end position="580"/>
    </location>
</feature>
<dbReference type="Proteomes" id="UP001589774">
    <property type="component" value="Unassembled WGS sequence"/>
</dbReference>
<evidence type="ECO:0000313" key="5">
    <source>
        <dbReference type="EMBL" id="MFC0317544.1"/>
    </source>
</evidence>
<dbReference type="GO" id="GO:0016787">
    <property type="term" value="F:hydrolase activity"/>
    <property type="evidence" value="ECO:0007669"/>
    <property type="project" value="UniProtKB-KW"/>
</dbReference>
<sequence>MKKICLFIAILSIAYAQAQEVNRAIIQELKDPYPTPASDWLQVENGLNASFVSVDDAFKHTAPPKKSQLKDQWKERAWRGEKVHAQALVWSKTPIEQISLTVSELKDDQGSRIAPDKIKIGYVRYVLTDHLGDLKSGCGIPKGLDTSLVADLIDTSTVLPLAENTTRPIWLSIQVPQEAKSGSYRGQLIIKSAQETKILPFEINVLNRILPEAKDWSYHLDLWQNPYSVARVYGVKPWTKAHFDAMRPYMEMLAQAGQKSITASIIYDPWNGQTYDIYESMIKWTKKKNGQWEYDYSIFDKWVEFMMSLGIKKFINCYSMIPWNLKFYYFDEASGKKQVLEAKPGETAYKNHWKDMLVDFAKHLKSKGWFDKTTIAMDERAMKDMLEAIAVIKEADPNFNISLAGADHPELYDQLLDYCVALRHELSPDLINKRRRSGFTTTFYTCCTEPFPNTFTSSSYAESTWLAWYALNKDFDGYLRWAFNCWGPRPLQDTRYGTWLAGDAWLVYPGVRSSIRFERLVEGIQDYEKAKIIRAQLKKEGRNEELQKLEMKIKAFETDALSETPASTFVNEAKAILNSF</sequence>
<protein>
    <submittedName>
        <fullName evidence="5">Glycoside hydrolase domain-containing protein</fullName>
    </submittedName>
</protein>
<dbReference type="EMBL" id="JBHLWO010000001">
    <property type="protein sequence ID" value="MFC0317544.1"/>
    <property type="molecule type" value="Genomic_DNA"/>
</dbReference>
<reference evidence="5 6" key="1">
    <citation type="submission" date="2024-09" db="EMBL/GenBank/DDBJ databases">
        <authorList>
            <person name="Sun Q."/>
            <person name="Mori K."/>
        </authorList>
    </citation>
    <scope>NUCLEOTIDE SEQUENCE [LARGE SCALE GENOMIC DNA]</scope>
    <source>
        <strain evidence="5 6">CCM 7765</strain>
    </source>
</reference>
<dbReference type="Pfam" id="PF22680">
    <property type="entry name" value="Glyco_hydro_123_N_2"/>
    <property type="match status" value="1"/>
</dbReference>
<keyword evidence="6" id="KW-1185">Reference proteome</keyword>
<accession>A0ABV6HF73</accession>
<organism evidence="5 6">
    <name type="scientific">Olivibacter oleidegradans</name>
    <dbReference type="NCBI Taxonomy" id="760123"/>
    <lineage>
        <taxon>Bacteria</taxon>
        <taxon>Pseudomonadati</taxon>
        <taxon>Bacteroidota</taxon>
        <taxon>Sphingobacteriia</taxon>
        <taxon>Sphingobacteriales</taxon>
        <taxon>Sphingobacteriaceae</taxon>
        <taxon>Olivibacter</taxon>
    </lineage>
</organism>
<dbReference type="InterPro" id="IPR025150">
    <property type="entry name" value="GH123_cat"/>
</dbReference>
<evidence type="ECO:0000256" key="2">
    <source>
        <dbReference type="SAM" id="SignalP"/>
    </source>
</evidence>
<keyword evidence="2" id="KW-0732">Signal</keyword>